<organism evidence="2 3">
    <name type="scientific">Moniliophthora roreri (strain MCA 2997)</name>
    <name type="common">Cocoa frosty pod rot fungus</name>
    <name type="synonym">Crinipellis roreri</name>
    <dbReference type="NCBI Taxonomy" id="1381753"/>
    <lineage>
        <taxon>Eukaryota</taxon>
        <taxon>Fungi</taxon>
        <taxon>Dikarya</taxon>
        <taxon>Basidiomycota</taxon>
        <taxon>Agaricomycotina</taxon>
        <taxon>Agaricomycetes</taxon>
        <taxon>Agaricomycetidae</taxon>
        <taxon>Agaricales</taxon>
        <taxon>Marasmiineae</taxon>
        <taxon>Marasmiaceae</taxon>
        <taxon>Moniliophthora</taxon>
    </lineage>
</organism>
<gene>
    <name evidence="2" type="ORF">Moror_11967</name>
</gene>
<dbReference type="Proteomes" id="UP000017559">
    <property type="component" value="Unassembled WGS sequence"/>
</dbReference>
<evidence type="ECO:0000313" key="2">
    <source>
        <dbReference type="EMBL" id="ESK87037.1"/>
    </source>
</evidence>
<protein>
    <submittedName>
        <fullName evidence="2">Uncharacterized protein</fullName>
    </submittedName>
</protein>
<name>V2WZM7_MONRO</name>
<dbReference type="AlphaFoldDB" id="V2WZM7"/>
<keyword evidence="3" id="KW-1185">Reference proteome</keyword>
<dbReference type="HOGENOM" id="CLU_636297_0_0_1"/>
<dbReference type="EMBL" id="AWSO01000850">
    <property type="protein sequence ID" value="ESK87037.1"/>
    <property type="molecule type" value="Genomic_DNA"/>
</dbReference>
<evidence type="ECO:0000256" key="1">
    <source>
        <dbReference type="SAM" id="MobiDB-lite"/>
    </source>
</evidence>
<comment type="caution">
    <text evidence="2">The sequence shown here is derived from an EMBL/GenBank/DDBJ whole genome shotgun (WGS) entry which is preliminary data.</text>
</comment>
<dbReference type="KEGG" id="mrr:Moror_11967"/>
<feature type="region of interest" description="Disordered" evidence="1">
    <location>
        <begin position="116"/>
        <end position="163"/>
    </location>
</feature>
<accession>V2WZM7</accession>
<proteinExistence type="predicted"/>
<sequence length="431" mass="47376">MTRNTRIPLAREAAVVDALTGVLQNEGMGTEKEVVFGSCTAADLINEVLPTEQVVRRVEDVPMRRPIAEPRKRKAEAEEEEVEEQKVVKRVRRKHPAKLQRYAGNGGFRYYIPPAPDLSDSGEAGRLSPPTMRSYMTPSPDPTSDAKTPYTKHRPSPLLMVPTSRYSEPTDILQRQISPMVPQMAPYPTPSPTVSAFSASPSPAWMPPAQIPEPVPTYRDFNDVPEYNGLAWTEHGYHGQPVSCPRPFPANASIPPSAEWLLSSLWQEEQLAPENQHKQQNHEIATVPVRSAYLCPTSASYPVPLPPSPVSPLAFPTPALCSQSSTVYAGIPPSAEYDANFAWQQQTAPGNGYGATTGYHDIPEMPMDLGPSPVSQPVPLPTFQMADALHDPFQSLLDGLAPQRDVQMDSWVPAASPVGPEVYWGHNHDWV</sequence>
<evidence type="ECO:0000313" key="3">
    <source>
        <dbReference type="Proteomes" id="UP000017559"/>
    </source>
</evidence>
<dbReference type="OrthoDB" id="10510367at2759"/>
<reference evidence="2 3" key="1">
    <citation type="journal article" date="2014" name="BMC Genomics">
        <title>Genome and secretome analysis of the hemibiotrophic fungal pathogen, Moniliophthora roreri, which causes frosty pod rot disease of cacao: mechanisms of the biotrophic and necrotrophic phases.</title>
        <authorList>
            <person name="Meinhardt L.W."/>
            <person name="Costa G.G.L."/>
            <person name="Thomazella D.P.T."/>
            <person name="Teixeira P.J.P.L."/>
            <person name="Carazzolle M.F."/>
            <person name="Schuster S.C."/>
            <person name="Carlson J.E."/>
            <person name="Guiltinan M.J."/>
            <person name="Mieczkowski P."/>
            <person name="Farmer A."/>
            <person name="Ramaraj T."/>
            <person name="Crozier J."/>
            <person name="Davis R.E."/>
            <person name="Shao J."/>
            <person name="Melnick R.L."/>
            <person name="Pereira G.A.G."/>
            <person name="Bailey B.A."/>
        </authorList>
    </citation>
    <scope>NUCLEOTIDE SEQUENCE [LARGE SCALE GENOMIC DNA]</scope>
    <source>
        <strain evidence="2 3">MCA 2997</strain>
    </source>
</reference>